<keyword evidence="5" id="KW-0472">Membrane</keyword>
<dbReference type="InterPro" id="IPR019734">
    <property type="entry name" value="TPR_rpt"/>
</dbReference>
<dbReference type="GO" id="GO:0043565">
    <property type="term" value="F:sequence-specific DNA binding"/>
    <property type="evidence" value="ECO:0007669"/>
    <property type="project" value="InterPro"/>
</dbReference>
<dbReference type="OrthoDB" id="9779074at2"/>
<feature type="domain" description="HTH araC/xylS-type" evidence="6">
    <location>
        <begin position="10"/>
        <end position="109"/>
    </location>
</feature>
<dbReference type="AlphaFoldDB" id="A0A1S2VQF1"/>
<keyword evidence="5" id="KW-1133">Transmembrane helix</keyword>
<keyword evidence="5" id="KW-0812">Transmembrane</keyword>
<dbReference type="PANTHER" id="PTHR43280:SF2">
    <property type="entry name" value="HTH-TYPE TRANSCRIPTIONAL REGULATOR EXSA"/>
    <property type="match status" value="1"/>
</dbReference>
<dbReference type="SUPFAM" id="SSF48452">
    <property type="entry name" value="TPR-like"/>
    <property type="match status" value="1"/>
</dbReference>
<keyword evidence="3" id="KW-0804">Transcription</keyword>
<feature type="transmembrane region" description="Helical" evidence="5">
    <location>
        <begin position="156"/>
        <end position="178"/>
    </location>
</feature>
<dbReference type="SUPFAM" id="SSF46689">
    <property type="entry name" value="Homeodomain-like"/>
    <property type="match status" value="1"/>
</dbReference>
<proteinExistence type="predicted"/>
<name>A0A1S2VQF1_9BACT</name>
<dbReference type="PROSITE" id="PS00041">
    <property type="entry name" value="HTH_ARAC_FAMILY_1"/>
    <property type="match status" value="1"/>
</dbReference>
<evidence type="ECO:0000256" key="1">
    <source>
        <dbReference type="ARBA" id="ARBA00023015"/>
    </source>
</evidence>
<protein>
    <recommendedName>
        <fullName evidence="6">HTH araC/xylS-type domain-containing protein</fullName>
    </recommendedName>
</protein>
<dbReference type="Gene3D" id="1.10.10.60">
    <property type="entry name" value="Homeodomain-like"/>
    <property type="match status" value="1"/>
</dbReference>
<dbReference type="InterPro" id="IPR011990">
    <property type="entry name" value="TPR-like_helical_dom_sf"/>
</dbReference>
<dbReference type="InterPro" id="IPR018062">
    <property type="entry name" value="HTH_AraC-typ_CS"/>
</dbReference>
<accession>A0A1S2VQF1</accession>
<keyword evidence="2" id="KW-0238">DNA-binding</keyword>
<sequence>MYNAESSFIDSLNKLIDERIDDPSFSIESICQNLGISRSQLYRILKEETNLSTTRYLRKRRLLKVKALLLDTDLRISEICDLTGFTSPQNLSTYFTEEFGIPPTEFRKIHQSDDTLPEIPVAAGMAPVAVIPALEPMPDIPVTNPVMPAKLRQRRLFIGGGVGFVFLTLLLLWIGLFFRPSDPVSLPGPALNTVAVLPFVNLGTDATNPACEGIMDELYASVTLMKHLKVIARSSSDQYRETKKSMWQIGDELQVAHLLKGSVLKTGDKLQVKLEIIGTRDDIREWEHVYQGDYHSFFALTDQMVRDVKAQLNGLTGSAVRDSAAVATGRGGRNQARTRNLAAYNLFLQGRQLLIGRSKDNLLRSLGYFDRAAALDSTFADAYAYKATAYMLLWVLNYAGAETTYEPAERAALTAIRLDAANSTAYGALGSLYHNSYQWKAADNAFRIGLQHSPNDAQLTYWYSLLLRSVGRLPEAVRLSQRAIELDPLYPVMLTGHVLNCVYVGDREKARAALRSGKDIFGNAFIYYLGEGYYYLDGAEYMKAIGSFNTLLRLNPAYRNYESAVYYCKARLGKQAEALAWLRQLPRGLPRADYDRAVVFAGLNQQDSCLYYLKKAADAGFYHRDMKVIGLFKPYRAHPAFKAILRQYQLY</sequence>
<dbReference type="EMBL" id="MORL01000002">
    <property type="protein sequence ID" value="OIN60445.1"/>
    <property type="molecule type" value="Genomic_DNA"/>
</dbReference>
<keyword evidence="1" id="KW-0805">Transcription regulation</keyword>
<dbReference type="Proteomes" id="UP000181790">
    <property type="component" value="Unassembled WGS sequence"/>
</dbReference>
<evidence type="ECO:0000256" key="2">
    <source>
        <dbReference type="ARBA" id="ARBA00023125"/>
    </source>
</evidence>
<evidence type="ECO:0000256" key="5">
    <source>
        <dbReference type="SAM" id="Phobius"/>
    </source>
</evidence>
<comment type="caution">
    <text evidence="7">The sequence shown here is derived from an EMBL/GenBank/DDBJ whole genome shotgun (WGS) entry which is preliminary data.</text>
</comment>
<organism evidence="7 8">
    <name type="scientific">Arsenicibacter rosenii</name>
    <dbReference type="NCBI Taxonomy" id="1750698"/>
    <lineage>
        <taxon>Bacteria</taxon>
        <taxon>Pseudomonadati</taxon>
        <taxon>Bacteroidota</taxon>
        <taxon>Cytophagia</taxon>
        <taxon>Cytophagales</taxon>
        <taxon>Spirosomataceae</taxon>
        <taxon>Arsenicibacter</taxon>
    </lineage>
</organism>
<keyword evidence="4" id="KW-0802">TPR repeat</keyword>
<dbReference type="PROSITE" id="PS01124">
    <property type="entry name" value="HTH_ARAC_FAMILY_2"/>
    <property type="match status" value="1"/>
</dbReference>
<evidence type="ECO:0000256" key="3">
    <source>
        <dbReference type="ARBA" id="ARBA00023163"/>
    </source>
</evidence>
<evidence type="ECO:0000256" key="4">
    <source>
        <dbReference type="PROSITE-ProRule" id="PRU00339"/>
    </source>
</evidence>
<keyword evidence="8" id="KW-1185">Reference proteome</keyword>
<dbReference type="GO" id="GO:0003700">
    <property type="term" value="F:DNA-binding transcription factor activity"/>
    <property type="evidence" value="ECO:0007669"/>
    <property type="project" value="InterPro"/>
</dbReference>
<dbReference type="InterPro" id="IPR018060">
    <property type="entry name" value="HTH_AraC"/>
</dbReference>
<reference evidence="7 8" key="1">
    <citation type="submission" date="2016-10" db="EMBL/GenBank/DDBJ databases">
        <title>Arsenicibacter rosenii gen. nov., sp. nov., an efficient arsenic-methylating bacterium isolated from an arsenic-contaminated paddy soil.</title>
        <authorList>
            <person name="Huang K."/>
        </authorList>
    </citation>
    <scope>NUCLEOTIDE SEQUENCE [LARGE SCALE GENOMIC DNA]</scope>
    <source>
        <strain evidence="7 8">SM-1</strain>
    </source>
</reference>
<dbReference type="InterPro" id="IPR009057">
    <property type="entry name" value="Homeodomain-like_sf"/>
</dbReference>
<dbReference type="Gene3D" id="1.25.40.10">
    <property type="entry name" value="Tetratricopeptide repeat domain"/>
    <property type="match status" value="2"/>
</dbReference>
<evidence type="ECO:0000313" key="7">
    <source>
        <dbReference type="EMBL" id="OIN60445.1"/>
    </source>
</evidence>
<evidence type="ECO:0000259" key="6">
    <source>
        <dbReference type="PROSITE" id="PS01124"/>
    </source>
</evidence>
<dbReference type="Pfam" id="PF12833">
    <property type="entry name" value="HTH_18"/>
    <property type="match status" value="1"/>
</dbReference>
<gene>
    <name evidence="7" type="ORF">BLX24_06390</name>
</gene>
<dbReference type="PROSITE" id="PS50005">
    <property type="entry name" value="TPR"/>
    <property type="match status" value="1"/>
</dbReference>
<evidence type="ECO:0000313" key="8">
    <source>
        <dbReference type="Proteomes" id="UP000181790"/>
    </source>
</evidence>
<feature type="repeat" description="TPR" evidence="4">
    <location>
        <begin position="525"/>
        <end position="558"/>
    </location>
</feature>
<dbReference type="RefSeq" id="WP_071502240.1">
    <property type="nucleotide sequence ID" value="NZ_MORL01000002.1"/>
</dbReference>
<dbReference type="SMART" id="SM00342">
    <property type="entry name" value="HTH_ARAC"/>
    <property type="match status" value="1"/>
</dbReference>
<dbReference type="PANTHER" id="PTHR43280">
    <property type="entry name" value="ARAC-FAMILY TRANSCRIPTIONAL REGULATOR"/>
    <property type="match status" value="1"/>
</dbReference>